<feature type="region of interest" description="Disordered" evidence="1">
    <location>
        <begin position="216"/>
        <end position="235"/>
    </location>
</feature>
<dbReference type="Proteomes" id="UP000196531">
    <property type="component" value="Unassembled WGS sequence"/>
</dbReference>
<reference evidence="3" key="1">
    <citation type="journal article" date="2017" name="Proc. Natl. Acad. Sci. U.S.A.">
        <title>Simulation of Deepwater Horizon oil plume reveals substrate specialization within a complex community of hydrocarbon-degraders.</title>
        <authorList>
            <person name="Hu P."/>
            <person name="Dubinsky E.A."/>
            <person name="Probst A.J."/>
            <person name="Wang J."/>
            <person name="Sieber C.M.K."/>
            <person name="Tom L.M."/>
            <person name="Gardinali P."/>
            <person name="Banfield J.F."/>
            <person name="Atlas R.M."/>
            <person name="Andersen G.L."/>
        </authorList>
    </citation>
    <scope>NUCLEOTIDE SEQUENCE [LARGE SCALE GENOMIC DNA]</scope>
</reference>
<comment type="caution">
    <text evidence="2">The sequence shown here is derived from an EMBL/GenBank/DDBJ whole genome shotgun (WGS) entry which is preliminary data.</text>
</comment>
<evidence type="ECO:0008006" key="4">
    <source>
        <dbReference type="Google" id="ProtNLM"/>
    </source>
</evidence>
<evidence type="ECO:0000256" key="1">
    <source>
        <dbReference type="SAM" id="MobiDB-lite"/>
    </source>
</evidence>
<sequence>MPTPVKEEFINFPAIAAKTYKRFSSDVFMIKITNKVLKRLNKISSAVRRARFVHKEINNHLSVLFQDPMVEKHISCRKGCSACCHTQVSISDDEAALLAKLVNGGVNIDMAKLKSQSAASKSATLWYQIPFEERGCVFLDENKECTVYNDRPAVCRTNHVVGSPEDCSTEAGVVKSVKLLNTFEADMTIMAGFAACENNGALPSLLFDLLENKETKETRDTMSPKKHHLPVFKEL</sequence>
<dbReference type="PANTHER" id="PTHR35866:SF1">
    <property type="entry name" value="YKGJ FAMILY CYSTEINE CLUSTER PROTEIN"/>
    <property type="match status" value="1"/>
</dbReference>
<proteinExistence type="predicted"/>
<name>A0A1Y5FFX4_9BACT</name>
<protein>
    <recommendedName>
        <fullName evidence="4">YkgJ family cysteine cluster protein</fullName>
    </recommendedName>
</protein>
<gene>
    <name evidence="2" type="ORF">A9Q84_03835</name>
</gene>
<evidence type="ECO:0000313" key="3">
    <source>
        <dbReference type="Proteomes" id="UP000196531"/>
    </source>
</evidence>
<dbReference type="EMBL" id="MAAO01000004">
    <property type="protein sequence ID" value="OUR98553.1"/>
    <property type="molecule type" value="Genomic_DNA"/>
</dbReference>
<evidence type="ECO:0000313" key="2">
    <source>
        <dbReference type="EMBL" id="OUR98553.1"/>
    </source>
</evidence>
<dbReference type="InterPro" id="IPR005358">
    <property type="entry name" value="Puta_zinc/iron-chelating_dom"/>
</dbReference>
<dbReference type="AlphaFoldDB" id="A0A1Y5FFX4"/>
<dbReference type="Pfam" id="PF03692">
    <property type="entry name" value="CxxCxxCC"/>
    <property type="match status" value="1"/>
</dbReference>
<accession>A0A1Y5FFX4</accession>
<dbReference type="PANTHER" id="PTHR35866">
    <property type="entry name" value="PUTATIVE-RELATED"/>
    <property type="match status" value="1"/>
</dbReference>
<feature type="compositionally biased region" description="Basic residues" evidence="1">
    <location>
        <begin position="224"/>
        <end position="235"/>
    </location>
</feature>
<organism evidence="2 3">
    <name type="scientific">Halobacteriovorax marinus</name>
    <dbReference type="NCBI Taxonomy" id="97084"/>
    <lineage>
        <taxon>Bacteria</taxon>
        <taxon>Pseudomonadati</taxon>
        <taxon>Bdellovibrionota</taxon>
        <taxon>Bacteriovoracia</taxon>
        <taxon>Bacteriovoracales</taxon>
        <taxon>Halobacteriovoraceae</taxon>
        <taxon>Halobacteriovorax</taxon>
    </lineage>
</organism>